<organism evidence="1 2">
    <name type="scientific">Aquarana catesbeiana</name>
    <name type="common">American bullfrog</name>
    <name type="synonym">Rana catesbeiana</name>
    <dbReference type="NCBI Taxonomy" id="8400"/>
    <lineage>
        <taxon>Eukaryota</taxon>
        <taxon>Metazoa</taxon>
        <taxon>Chordata</taxon>
        <taxon>Craniata</taxon>
        <taxon>Vertebrata</taxon>
        <taxon>Euteleostomi</taxon>
        <taxon>Amphibia</taxon>
        <taxon>Batrachia</taxon>
        <taxon>Anura</taxon>
        <taxon>Neobatrachia</taxon>
        <taxon>Ranoidea</taxon>
        <taxon>Ranidae</taxon>
        <taxon>Aquarana</taxon>
    </lineage>
</organism>
<proteinExistence type="predicted"/>
<sequence>MGDLTSTVFDMLNFVSSCNIFLLCFKKNPVVKHKFVNKKYF</sequence>
<keyword evidence="2" id="KW-1185">Reference proteome</keyword>
<accession>A0A2G9S1J8</accession>
<name>A0A2G9S1J8_AQUCT</name>
<gene>
    <name evidence="1" type="ORF">AB205_0050610</name>
</gene>
<evidence type="ECO:0000313" key="1">
    <source>
        <dbReference type="EMBL" id="PIO33970.1"/>
    </source>
</evidence>
<protein>
    <submittedName>
        <fullName evidence="1">Uncharacterized protein</fullName>
    </submittedName>
</protein>
<evidence type="ECO:0000313" key="2">
    <source>
        <dbReference type="Proteomes" id="UP000228934"/>
    </source>
</evidence>
<dbReference type="EMBL" id="KV929805">
    <property type="protein sequence ID" value="PIO33970.1"/>
    <property type="molecule type" value="Genomic_DNA"/>
</dbReference>
<reference evidence="2" key="1">
    <citation type="journal article" date="2017" name="Nat. Commun.">
        <title>The North American bullfrog draft genome provides insight into hormonal regulation of long noncoding RNA.</title>
        <authorList>
            <person name="Hammond S.A."/>
            <person name="Warren R.L."/>
            <person name="Vandervalk B.P."/>
            <person name="Kucuk E."/>
            <person name="Khan H."/>
            <person name="Gibb E.A."/>
            <person name="Pandoh P."/>
            <person name="Kirk H."/>
            <person name="Zhao Y."/>
            <person name="Jones M."/>
            <person name="Mungall A.J."/>
            <person name="Coope R."/>
            <person name="Pleasance S."/>
            <person name="Moore R.A."/>
            <person name="Holt R.A."/>
            <person name="Round J.M."/>
            <person name="Ohora S."/>
            <person name="Walle B.V."/>
            <person name="Veldhoen N."/>
            <person name="Helbing C.C."/>
            <person name="Birol I."/>
        </authorList>
    </citation>
    <scope>NUCLEOTIDE SEQUENCE [LARGE SCALE GENOMIC DNA]</scope>
</reference>
<dbReference type="AlphaFoldDB" id="A0A2G9S1J8"/>
<dbReference type="Proteomes" id="UP000228934">
    <property type="component" value="Unassembled WGS sequence"/>
</dbReference>